<feature type="domain" description="Knr4/Smi1-like" evidence="2">
    <location>
        <begin position="45"/>
        <end position="186"/>
    </location>
</feature>
<dbReference type="Pfam" id="PF09346">
    <property type="entry name" value="SMI1_KNR4"/>
    <property type="match status" value="1"/>
</dbReference>
<comment type="caution">
    <text evidence="3">The sequence shown here is derived from an EMBL/GenBank/DDBJ whole genome shotgun (WGS) entry which is preliminary data.</text>
</comment>
<reference evidence="3 4" key="1">
    <citation type="submission" date="2020-08" db="EMBL/GenBank/DDBJ databases">
        <title>Genomic Encyclopedia of Type Strains, Phase III (KMG-III): the genomes of soil and plant-associated and newly described type strains.</title>
        <authorList>
            <person name="Whitman W."/>
        </authorList>
    </citation>
    <scope>NUCLEOTIDE SEQUENCE [LARGE SCALE GENOMIC DNA]</scope>
    <source>
        <strain evidence="3 4">CECT 8840</strain>
    </source>
</reference>
<dbReference type="InterPro" id="IPR018958">
    <property type="entry name" value="Knr4/Smi1-like_dom"/>
</dbReference>
<evidence type="ECO:0000313" key="3">
    <source>
        <dbReference type="EMBL" id="MBB4917390.1"/>
    </source>
</evidence>
<organism evidence="3 4">
    <name type="scientific">Streptosporangium saharense</name>
    <dbReference type="NCBI Taxonomy" id="1706840"/>
    <lineage>
        <taxon>Bacteria</taxon>
        <taxon>Bacillati</taxon>
        <taxon>Actinomycetota</taxon>
        <taxon>Actinomycetes</taxon>
        <taxon>Streptosporangiales</taxon>
        <taxon>Streptosporangiaceae</taxon>
        <taxon>Streptosporangium</taxon>
    </lineage>
</organism>
<dbReference type="InterPro" id="IPR037883">
    <property type="entry name" value="Knr4/Smi1-like_sf"/>
</dbReference>
<dbReference type="EMBL" id="JACHJP010000004">
    <property type="protein sequence ID" value="MBB4917390.1"/>
    <property type="molecule type" value="Genomic_DNA"/>
</dbReference>
<dbReference type="AlphaFoldDB" id="A0A7W7QPM9"/>
<accession>A0A7W7QPM9</accession>
<dbReference type="SUPFAM" id="SSF160631">
    <property type="entry name" value="SMI1/KNR4-like"/>
    <property type="match status" value="1"/>
</dbReference>
<evidence type="ECO:0000313" key="4">
    <source>
        <dbReference type="Proteomes" id="UP000552644"/>
    </source>
</evidence>
<gene>
    <name evidence="3" type="ORF">FHS44_004498</name>
</gene>
<feature type="region of interest" description="Disordered" evidence="1">
    <location>
        <begin position="22"/>
        <end position="47"/>
    </location>
</feature>
<evidence type="ECO:0000256" key="1">
    <source>
        <dbReference type="SAM" id="MobiDB-lite"/>
    </source>
</evidence>
<dbReference type="Gene3D" id="3.40.1580.10">
    <property type="entry name" value="SMI1/KNR4-like"/>
    <property type="match status" value="1"/>
</dbReference>
<protein>
    <recommendedName>
        <fullName evidence="2">Knr4/Smi1-like domain-containing protein</fullName>
    </recommendedName>
</protein>
<dbReference type="Proteomes" id="UP000552644">
    <property type="component" value="Unassembled WGS sequence"/>
</dbReference>
<feature type="compositionally biased region" description="Basic and acidic residues" evidence="1">
    <location>
        <begin position="22"/>
        <end position="39"/>
    </location>
</feature>
<proteinExistence type="predicted"/>
<dbReference type="SMART" id="SM00860">
    <property type="entry name" value="SMI1_KNR4"/>
    <property type="match status" value="1"/>
</dbReference>
<keyword evidence="4" id="KW-1185">Reference proteome</keyword>
<name>A0A7W7QPM9_9ACTN</name>
<evidence type="ECO:0000259" key="2">
    <source>
        <dbReference type="SMART" id="SM00860"/>
    </source>
</evidence>
<sequence length="191" mass="21860">MSTPSHDWLDLLRTGSEKILERAYQDNPEDRKYEDRDPQRLGSTGAGEQEIAQAEERLGITLPPSYRLYLQVANGWDIVGYGAGHLASTTAIGWLRDVDPGLTEAWPPGPPVPDEEYFIYGEEQDCCLHLRTEYIPDTLWIGEHDDGVFLLNPHIKTAEGEWEAWFMAPWMPGASRFRSFWDLMQDQYRGS</sequence>
<dbReference type="RefSeq" id="WP_184717569.1">
    <property type="nucleotide sequence ID" value="NZ_JACHJP010000004.1"/>
</dbReference>